<feature type="binding site" evidence="10">
    <location>
        <begin position="273"/>
        <end position="279"/>
    </location>
    <ligand>
        <name>GTP</name>
        <dbReference type="ChEBI" id="CHEBI:37565"/>
    </ligand>
</feature>
<evidence type="ECO:0000256" key="11">
    <source>
        <dbReference type="RuleBase" id="RU003313"/>
    </source>
</evidence>
<dbReference type="InterPro" id="IPR027417">
    <property type="entry name" value="P-loop_NTPase"/>
</dbReference>
<comment type="subcellular location">
    <subcellularLocation>
        <location evidence="10">Cytoplasm</location>
    </subcellularLocation>
</comment>
<dbReference type="FunFam" id="3.40.50.300:FF:001376">
    <property type="entry name" value="tRNA modification GTPase MnmE"/>
    <property type="match status" value="1"/>
</dbReference>
<feature type="binding site" evidence="10">
    <location>
        <position position="278"/>
    </location>
    <ligand>
        <name>K(+)</name>
        <dbReference type="ChEBI" id="CHEBI:29103"/>
    </ligand>
</feature>
<dbReference type="GO" id="GO:0042802">
    <property type="term" value="F:identical protein binding"/>
    <property type="evidence" value="ECO:0007669"/>
    <property type="project" value="UniProtKB-ARBA"/>
</dbReference>
<dbReference type="HAMAP" id="MF_00379">
    <property type="entry name" value="GTPase_MnmE"/>
    <property type="match status" value="1"/>
</dbReference>
<evidence type="ECO:0000256" key="7">
    <source>
        <dbReference type="ARBA" id="ARBA00022842"/>
    </source>
</evidence>
<dbReference type="EMBL" id="JSAM01000106">
    <property type="protein sequence ID" value="KIA76734.1"/>
    <property type="molecule type" value="Genomic_DNA"/>
</dbReference>
<keyword evidence="2 10" id="KW-0963">Cytoplasm</keyword>
<dbReference type="NCBIfam" id="NF003661">
    <property type="entry name" value="PRK05291.1-3"/>
    <property type="match status" value="1"/>
</dbReference>
<dbReference type="GO" id="GO:0030488">
    <property type="term" value="P:tRNA methylation"/>
    <property type="evidence" value="ECO:0007669"/>
    <property type="project" value="TreeGrafter"/>
</dbReference>
<feature type="binding site" evidence="10">
    <location>
        <position position="49"/>
    </location>
    <ligand>
        <name>(6S)-5-formyl-5,6,7,8-tetrahydrofolate</name>
        <dbReference type="ChEBI" id="CHEBI:57457"/>
    </ligand>
</feature>
<evidence type="ECO:0000256" key="10">
    <source>
        <dbReference type="HAMAP-Rule" id="MF_00379"/>
    </source>
</evidence>
<keyword evidence="9 10" id="KW-0342">GTP-binding</keyword>
<dbReference type="CDD" id="cd14858">
    <property type="entry name" value="TrmE_N"/>
    <property type="match status" value="1"/>
</dbReference>
<feature type="binding site" evidence="10">
    <location>
        <begin position="254"/>
        <end position="259"/>
    </location>
    <ligand>
        <name>GTP</name>
        <dbReference type="ChEBI" id="CHEBI:37565"/>
    </ligand>
</feature>
<evidence type="ECO:0000256" key="2">
    <source>
        <dbReference type="ARBA" id="ARBA00022490"/>
    </source>
</evidence>
<sequence>MFEKLPDHFDFKSLTVKINMDFIHEPYQAGDTIAAIATPPGEGGVAIIRISGNAAIEVASRCFSRPVEGLPTHTVQYGKIKNREGECVDHVLLLPMHAPRSYTGEHTVEIHCHGGSLIARRVLQTVLEAGARAARPGEFTFKAFMNGKLDLAQAEAVQELIGAKNEKALHAAGSQLQGALTRKISTFQHGLNDIAAILEAWVDFPEEGLEFATMEEIQVTLREAIEAMQKLAATFHNGKILRDGVSLCLIGCPNVGKSSLMNALLGKDRAIVSAIAGTTRDILEDHLKLNGLNFRLLDTAGIRDSDEIVEAEGIRRSRQAIQEADLILFVLDSSRGLQADDHLLMQQIPHEKTIGVWNKIDIQKPEMTPLPFSTVCVSAQERQGLDTLHETIDQVIWKNGMPDQQEVVITSMRHLQALTQAILFAQNVHDGLTDNLSPEFLCVDMRQCLRELGKIIGTNVTEDILSSIFSKFCIGK</sequence>
<organism evidence="13 14">
    <name type="scientific">Parachlamydia acanthamoebae</name>
    <dbReference type="NCBI Taxonomy" id="83552"/>
    <lineage>
        <taxon>Bacteria</taxon>
        <taxon>Pseudomonadati</taxon>
        <taxon>Chlamydiota</taxon>
        <taxon>Chlamydiia</taxon>
        <taxon>Parachlamydiales</taxon>
        <taxon>Parachlamydiaceae</taxon>
        <taxon>Parachlamydia</taxon>
    </lineage>
</organism>
<protein>
    <recommendedName>
        <fullName evidence="10">tRNA modification GTPase MnmE</fullName>
        <ecNumber evidence="10">3.6.-.-</ecNumber>
    </recommendedName>
</protein>
<dbReference type="Pfam" id="PF10396">
    <property type="entry name" value="TrmE_N"/>
    <property type="match status" value="1"/>
</dbReference>
<dbReference type="NCBIfam" id="TIGR00450">
    <property type="entry name" value="mnmE_trmE_thdF"/>
    <property type="match status" value="1"/>
</dbReference>
<dbReference type="AlphaFoldDB" id="A0A0C1EJK2"/>
<dbReference type="InterPro" id="IPR027266">
    <property type="entry name" value="TrmE/GcvT-like"/>
</dbReference>
<feature type="binding site" evidence="10">
    <location>
        <position position="279"/>
    </location>
    <ligand>
        <name>Mg(2+)</name>
        <dbReference type="ChEBI" id="CHEBI:18420"/>
    </ligand>
</feature>
<dbReference type="InterPro" id="IPR006073">
    <property type="entry name" value="GTP-bd"/>
</dbReference>
<dbReference type="CDD" id="cd04164">
    <property type="entry name" value="trmE"/>
    <property type="match status" value="1"/>
</dbReference>
<evidence type="ECO:0000256" key="9">
    <source>
        <dbReference type="ARBA" id="ARBA00023134"/>
    </source>
</evidence>
<dbReference type="Gene3D" id="1.20.120.430">
    <property type="entry name" value="tRNA modification GTPase MnmE domain 2"/>
    <property type="match status" value="1"/>
</dbReference>
<dbReference type="Pfam" id="PF12631">
    <property type="entry name" value="MnmE_helical"/>
    <property type="match status" value="1"/>
</dbReference>
<evidence type="ECO:0000256" key="8">
    <source>
        <dbReference type="ARBA" id="ARBA00022958"/>
    </source>
</evidence>
<proteinExistence type="inferred from homology"/>
<feature type="domain" description="TrmE-type G" evidence="12">
    <location>
        <begin position="244"/>
        <end position="397"/>
    </location>
</feature>
<evidence type="ECO:0000256" key="5">
    <source>
        <dbReference type="ARBA" id="ARBA00022741"/>
    </source>
</evidence>
<dbReference type="PANTHER" id="PTHR42714">
    <property type="entry name" value="TRNA MODIFICATION GTPASE GTPBP3"/>
    <property type="match status" value="1"/>
</dbReference>
<gene>
    <name evidence="10 13" type="primary">mnmE</name>
    <name evidence="10" type="synonym">trmE</name>
    <name evidence="13" type="ORF">DB43_HK00070</name>
</gene>
<dbReference type="Pfam" id="PF01926">
    <property type="entry name" value="MMR_HSR1"/>
    <property type="match status" value="1"/>
</dbReference>
<comment type="caution">
    <text evidence="10">Lacks conserved residue(s) required for the propagation of feature annotation.</text>
</comment>
<evidence type="ECO:0000256" key="4">
    <source>
        <dbReference type="ARBA" id="ARBA00022723"/>
    </source>
</evidence>
<dbReference type="InterPro" id="IPR025867">
    <property type="entry name" value="MnmE_helical"/>
</dbReference>
<dbReference type="GO" id="GO:0005829">
    <property type="term" value="C:cytosol"/>
    <property type="evidence" value="ECO:0007669"/>
    <property type="project" value="TreeGrafter"/>
</dbReference>
<dbReference type="InterPro" id="IPR018948">
    <property type="entry name" value="GTP-bd_TrmE_N"/>
</dbReference>
<dbReference type="PRINTS" id="PR00326">
    <property type="entry name" value="GTP1OBG"/>
</dbReference>
<evidence type="ECO:0000313" key="13">
    <source>
        <dbReference type="EMBL" id="KIA76734.1"/>
    </source>
</evidence>
<feature type="binding site" evidence="10">
    <location>
        <position position="258"/>
    </location>
    <ligand>
        <name>Mg(2+)</name>
        <dbReference type="ChEBI" id="CHEBI:18420"/>
    </ligand>
</feature>
<evidence type="ECO:0000259" key="12">
    <source>
        <dbReference type="PROSITE" id="PS51709"/>
    </source>
</evidence>
<comment type="cofactor">
    <cofactor evidence="10">
        <name>K(+)</name>
        <dbReference type="ChEBI" id="CHEBI:29103"/>
    </cofactor>
    <text evidence="10">Binds 1 potassium ion per subunit.</text>
</comment>
<feature type="binding site" evidence="10">
    <location>
        <position position="273"/>
    </location>
    <ligand>
        <name>K(+)</name>
        <dbReference type="ChEBI" id="CHEBI:29103"/>
    </ligand>
</feature>
<dbReference type="Gene3D" id="3.30.1360.120">
    <property type="entry name" value="Probable tRNA modification gtpase trme, domain 1"/>
    <property type="match status" value="1"/>
</dbReference>
<dbReference type="Proteomes" id="UP000031307">
    <property type="component" value="Unassembled WGS sequence"/>
</dbReference>
<dbReference type="Gene3D" id="3.40.50.300">
    <property type="entry name" value="P-loop containing nucleotide triphosphate hydrolases"/>
    <property type="match status" value="1"/>
</dbReference>
<keyword evidence="3 10" id="KW-0819">tRNA processing</keyword>
<keyword evidence="7 10" id="KW-0460">Magnesium</keyword>
<feature type="binding site" evidence="10">
    <location>
        <position position="109"/>
    </location>
    <ligand>
        <name>(6S)-5-formyl-5,6,7,8-tetrahydrofolate</name>
        <dbReference type="ChEBI" id="CHEBI:57457"/>
    </ligand>
</feature>
<name>A0A0C1EJK2_9BACT</name>
<dbReference type="GO" id="GO:0005525">
    <property type="term" value="F:GTP binding"/>
    <property type="evidence" value="ECO:0007669"/>
    <property type="project" value="UniProtKB-UniRule"/>
</dbReference>
<dbReference type="SUPFAM" id="SSF52540">
    <property type="entry name" value="P-loop containing nucleoside triphosphate hydrolases"/>
    <property type="match status" value="1"/>
</dbReference>
<feature type="binding site" evidence="10">
    <location>
        <position position="148"/>
    </location>
    <ligand>
        <name>(6S)-5-formyl-5,6,7,8-tetrahydrofolate</name>
        <dbReference type="ChEBI" id="CHEBI:57457"/>
    </ligand>
</feature>
<evidence type="ECO:0000256" key="3">
    <source>
        <dbReference type="ARBA" id="ARBA00022694"/>
    </source>
</evidence>
<dbReference type="GO" id="GO:0003924">
    <property type="term" value="F:GTPase activity"/>
    <property type="evidence" value="ECO:0007669"/>
    <property type="project" value="UniProtKB-UniRule"/>
</dbReference>
<dbReference type="PATRIC" id="fig|83552.4.peg.2095"/>
<dbReference type="EC" id="3.6.-.-" evidence="10"/>
<evidence type="ECO:0000256" key="1">
    <source>
        <dbReference type="ARBA" id="ARBA00011043"/>
    </source>
</evidence>
<evidence type="ECO:0000256" key="6">
    <source>
        <dbReference type="ARBA" id="ARBA00022801"/>
    </source>
</evidence>
<accession>A0A0C1EJK2</accession>
<dbReference type="InterPro" id="IPR031168">
    <property type="entry name" value="G_TrmE"/>
</dbReference>
<keyword evidence="4 10" id="KW-0479">Metal-binding</keyword>
<keyword evidence="8 10" id="KW-0630">Potassium</keyword>
<keyword evidence="6 10" id="KW-0378">Hydrolase</keyword>
<dbReference type="FunFam" id="3.30.1360.120:FF:000003">
    <property type="entry name" value="tRNA modification GTPase MnmE"/>
    <property type="match status" value="1"/>
</dbReference>
<dbReference type="InterPro" id="IPR004520">
    <property type="entry name" value="GTPase_MnmE"/>
</dbReference>
<dbReference type="GO" id="GO:0002098">
    <property type="term" value="P:tRNA wobble uridine modification"/>
    <property type="evidence" value="ECO:0007669"/>
    <property type="project" value="TreeGrafter"/>
</dbReference>
<dbReference type="NCBIfam" id="TIGR00231">
    <property type="entry name" value="small_GTP"/>
    <property type="match status" value="1"/>
</dbReference>
<dbReference type="InterPro" id="IPR005225">
    <property type="entry name" value="Small_GTP-bd"/>
</dbReference>
<dbReference type="InterPro" id="IPR027368">
    <property type="entry name" value="MnmE_dom2"/>
</dbReference>
<feature type="binding site" evidence="10">
    <location>
        <position position="275"/>
    </location>
    <ligand>
        <name>K(+)</name>
        <dbReference type="ChEBI" id="CHEBI:29103"/>
    </ligand>
</feature>
<feature type="binding site" evidence="10">
    <location>
        <begin position="298"/>
        <end position="301"/>
    </location>
    <ligand>
        <name>GTP</name>
        <dbReference type="ChEBI" id="CHEBI:37565"/>
    </ligand>
</feature>
<comment type="function">
    <text evidence="10">Exhibits a very high intrinsic GTPase hydrolysis rate. Involved in the addition of a carboxymethylaminomethyl (cmnm) group at the wobble position (U34) of certain tRNAs, forming tRNA-cmnm(5)s(2)U34.</text>
</comment>
<reference evidence="13 14" key="1">
    <citation type="journal article" date="2014" name="Mol. Biol. Evol.">
        <title>Massive expansion of Ubiquitination-related gene families within the Chlamydiae.</title>
        <authorList>
            <person name="Domman D."/>
            <person name="Collingro A."/>
            <person name="Lagkouvardos I."/>
            <person name="Gehre L."/>
            <person name="Weinmaier T."/>
            <person name="Rattei T."/>
            <person name="Subtil A."/>
            <person name="Horn M."/>
        </authorList>
    </citation>
    <scope>NUCLEOTIDE SEQUENCE [LARGE SCALE GENOMIC DNA]</scope>
    <source>
        <strain evidence="13 14">OEW1</strain>
    </source>
</reference>
<keyword evidence="5 10" id="KW-0547">Nucleotide-binding</keyword>
<dbReference type="PROSITE" id="PS51709">
    <property type="entry name" value="G_TRME"/>
    <property type="match status" value="1"/>
</dbReference>
<comment type="subunit">
    <text evidence="10">Homodimer. Heterotetramer of two MnmE and two MnmG subunits.</text>
</comment>
<dbReference type="GO" id="GO:0046872">
    <property type="term" value="F:metal ion binding"/>
    <property type="evidence" value="ECO:0007669"/>
    <property type="project" value="UniProtKB-KW"/>
</dbReference>
<comment type="caution">
    <text evidence="13">The sequence shown here is derived from an EMBL/GenBank/DDBJ whole genome shotgun (WGS) entry which is preliminary data.</text>
</comment>
<evidence type="ECO:0000313" key="14">
    <source>
        <dbReference type="Proteomes" id="UP000031307"/>
    </source>
</evidence>
<feature type="binding site" evidence="10">
    <location>
        <position position="476"/>
    </location>
    <ligand>
        <name>(6S)-5-formyl-5,6,7,8-tetrahydrofolate</name>
        <dbReference type="ChEBI" id="CHEBI:57457"/>
    </ligand>
</feature>
<feature type="binding site" evidence="10">
    <location>
        <position position="254"/>
    </location>
    <ligand>
        <name>K(+)</name>
        <dbReference type="ChEBI" id="CHEBI:29103"/>
    </ligand>
</feature>
<comment type="similarity">
    <text evidence="1 10 11">Belongs to the TRAFAC class TrmE-Era-EngA-EngB-Septin-like GTPase superfamily. TrmE GTPase family.</text>
</comment>
<dbReference type="PANTHER" id="PTHR42714:SF2">
    <property type="entry name" value="TRNA MODIFICATION GTPASE GTPBP3, MITOCHONDRIAL"/>
    <property type="match status" value="1"/>
</dbReference>